<keyword evidence="4" id="KW-0813">Transport</keyword>
<dbReference type="GO" id="GO:0042773">
    <property type="term" value="P:ATP synthesis coupled electron transport"/>
    <property type="evidence" value="ECO:0007669"/>
    <property type="project" value="TreeGrafter"/>
</dbReference>
<comment type="similarity">
    <text evidence="2">Belongs to the cytochrome c oxidase subunit 2 family.</text>
</comment>
<name>A0A8J8C3Q7_9EURY</name>
<dbReference type="GO" id="GO:0005507">
    <property type="term" value="F:copper ion binding"/>
    <property type="evidence" value="ECO:0007669"/>
    <property type="project" value="InterPro"/>
</dbReference>
<dbReference type="InterPro" id="IPR008972">
    <property type="entry name" value="Cupredoxin"/>
</dbReference>
<dbReference type="GO" id="GO:0016020">
    <property type="term" value="C:membrane"/>
    <property type="evidence" value="ECO:0007669"/>
    <property type="project" value="UniProtKB-SubCell"/>
</dbReference>
<feature type="domain" description="Cytochrome oxidase subunit II transmembrane region profile" evidence="17">
    <location>
        <begin position="18"/>
        <end position="111"/>
    </location>
</feature>
<evidence type="ECO:0000256" key="14">
    <source>
        <dbReference type="SAM" id="MobiDB-lite"/>
    </source>
</evidence>
<reference evidence="18 19" key="1">
    <citation type="submission" date="2021-06" db="EMBL/GenBank/DDBJ databases">
        <title>New haloarchaea isolates fom saline soil.</title>
        <authorList>
            <person name="Duran-Viseras A."/>
            <person name="Sanchez-Porro C.S."/>
            <person name="Ventosa A."/>
        </authorList>
    </citation>
    <scope>NUCLEOTIDE SEQUENCE [LARGE SCALE GENOMIC DNA]</scope>
    <source>
        <strain evidence="18 19">JCM 183640</strain>
    </source>
</reference>
<comment type="caution">
    <text evidence="18">The sequence shown here is derived from an EMBL/GenBank/DDBJ whole genome shotgun (WGS) entry which is preliminary data.</text>
</comment>
<dbReference type="InterPro" id="IPR045187">
    <property type="entry name" value="CcO_II"/>
</dbReference>
<protein>
    <recommendedName>
        <fullName evidence="3">cytochrome-c oxidase</fullName>
        <ecNumber evidence="3">7.1.1.9</ecNumber>
    </recommendedName>
    <alternativeName>
        <fullName evidence="13">Cytochrome c oxidase polypeptide II</fullName>
    </alternativeName>
</protein>
<evidence type="ECO:0000313" key="19">
    <source>
        <dbReference type="Proteomes" id="UP000766550"/>
    </source>
</evidence>
<keyword evidence="11" id="KW-0186">Copper</keyword>
<evidence type="ECO:0000259" key="17">
    <source>
        <dbReference type="PROSITE" id="PS50999"/>
    </source>
</evidence>
<keyword evidence="10 15" id="KW-1133">Transmembrane helix</keyword>
<dbReference type="SUPFAM" id="SSF81464">
    <property type="entry name" value="Cytochrome c oxidase subunit II-like, transmembrane region"/>
    <property type="match status" value="1"/>
</dbReference>
<dbReference type="EMBL" id="JAHQXF010000001">
    <property type="protein sequence ID" value="MBV0923324.1"/>
    <property type="molecule type" value="Genomic_DNA"/>
</dbReference>
<feature type="region of interest" description="Disordered" evidence="14">
    <location>
        <begin position="236"/>
        <end position="327"/>
    </location>
</feature>
<dbReference type="AlphaFoldDB" id="A0A8J8C3Q7"/>
<dbReference type="PANTHER" id="PTHR22888:SF9">
    <property type="entry name" value="CYTOCHROME C OXIDASE SUBUNIT 2"/>
    <property type="match status" value="1"/>
</dbReference>
<evidence type="ECO:0000256" key="2">
    <source>
        <dbReference type="ARBA" id="ARBA00007866"/>
    </source>
</evidence>
<dbReference type="GO" id="GO:0004129">
    <property type="term" value="F:cytochrome-c oxidase activity"/>
    <property type="evidence" value="ECO:0007669"/>
    <property type="project" value="UniProtKB-EC"/>
</dbReference>
<feature type="transmembrane region" description="Helical" evidence="15">
    <location>
        <begin position="42"/>
        <end position="64"/>
    </location>
</feature>
<evidence type="ECO:0000256" key="12">
    <source>
        <dbReference type="ARBA" id="ARBA00023136"/>
    </source>
</evidence>
<evidence type="ECO:0000256" key="6">
    <source>
        <dbReference type="ARBA" id="ARBA00022692"/>
    </source>
</evidence>
<evidence type="ECO:0000256" key="10">
    <source>
        <dbReference type="ARBA" id="ARBA00022989"/>
    </source>
</evidence>
<evidence type="ECO:0000256" key="13">
    <source>
        <dbReference type="ARBA" id="ARBA00031389"/>
    </source>
</evidence>
<keyword evidence="19" id="KW-1185">Reference proteome</keyword>
<dbReference type="Gene3D" id="1.10.287.90">
    <property type="match status" value="1"/>
</dbReference>
<dbReference type="Pfam" id="PF00116">
    <property type="entry name" value="COX2"/>
    <property type="match status" value="1"/>
</dbReference>
<dbReference type="PROSITE" id="PS50857">
    <property type="entry name" value="COX2_CUA"/>
    <property type="match status" value="1"/>
</dbReference>
<dbReference type="InterPro" id="IPR014222">
    <property type="entry name" value="Cyt_c_oxidase_su2"/>
</dbReference>
<feature type="transmembrane region" description="Helical" evidence="15">
    <location>
        <begin position="85"/>
        <end position="104"/>
    </location>
</feature>
<dbReference type="PANTHER" id="PTHR22888">
    <property type="entry name" value="CYTOCHROME C OXIDASE, SUBUNIT II"/>
    <property type="match status" value="1"/>
</dbReference>
<dbReference type="InterPro" id="IPR036257">
    <property type="entry name" value="Cyt_c_oxidase_su2_TM_sf"/>
</dbReference>
<keyword evidence="8" id="KW-1278">Translocase</keyword>
<evidence type="ECO:0000256" key="1">
    <source>
        <dbReference type="ARBA" id="ARBA00004141"/>
    </source>
</evidence>
<feature type="domain" description="Cytochrome oxidase subunit II copper A binding" evidence="16">
    <location>
        <begin position="121"/>
        <end position="239"/>
    </location>
</feature>
<keyword evidence="9" id="KW-0249">Electron transport</keyword>
<dbReference type="EC" id="7.1.1.9" evidence="3"/>
<dbReference type="PRINTS" id="PR01166">
    <property type="entry name" value="CYCOXIDASEII"/>
</dbReference>
<feature type="compositionally biased region" description="Low complexity" evidence="14">
    <location>
        <begin position="238"/>
        <end position="327"/>
    </location>
</feature>
<evidence type="ECO:0000256" key="11">
    <source>
        <dbReference type="ARBA" id="ARBA00023008"/>
    </source>
</evidence>
<dbReference type="Pfam" id="PF02790">
    <property type="entry name" value="COX2_TM"/>
    <property type="match status" value="1"/>
</dbReference>
<dbReference type="OrthoDB" id="27522at2157"/>
<comment type="subcellular location">
    <subcellularLocation>
        <location evidence="1">Membrane</location>
        <topology evidence="1">Multi-pass membrane protein</topology>
    </subcellularLocation>
</comment>
<dbReference type="Proteomes" id="UP000766550">
    <property type="component" value="Unassembled WGS sequence"/>
</dbReference>
<dbReference type="PROSITE" id="PS50999">
    <property type="entry name" value="COX2_TM"/>
    <property type="match status" value="1"/>
</dbReference>
<keyword evidence="12 15" id="KW-0472">Membrane</keyword>
<evidence type="ECO:0000259" key="16">
    <source>
        <dbReference type="PROSITE" id="PS50857"/>
    </source>
</evidence>
<dbReference type="InterPro" id="IPR011759">
    <property type="entry name" value="Cyt_c_oxidase_su2_TM_dom"/>
</dbReference>
<keyword evidence="6 15" id="KW-0812">Transmembrane</keyword>
<proteinExistence type="inferred from homology"/>
<dbReference type="InterPro" id="IPR002429">
    <property type="entry name" value="CcO_II-like_C"/>
</dbReference>
<accession>A0A8J8C3Q7</accession>
<evidence type="ECO:0000256" key="8">
    <source>
        <dbReference type="ARBA" id="ARBA00022967"/>
    </source>
</evidence>
<evidence type="ECO:0000313" key="18">
    <source>
        <dbReference type="EMBL" id="MBV0923324.1"/>
    </source>
</evidence>
<dbReference type="Gene3D" id="2.60.40.420">
    <property type="entry name" value="Cupredoxins - blue copper proteins"/>
    <property type="match status" value="1"/>
</dbReference>
<evidence type="ECO:0000256" key="7">
    <source>
        <dbReference type="ARBA" id="ARBA00022723"/>
    </source>
</evidence>
<dbReference type="SUPFAM" id="SSF49503">
    <property type="entry name" value="Cupredoxins"/>
    <property type="match status" value="1"/>
</dbReference>
<keyword evidence="7" id="KW-0479">Metal-binding</keyword>
<evidence type="ECO:0000256" key="9">
    <source>
        <dbReference type="ARBA" id="ARBA00022982"/>
    </source>
</evidence>
<organism evidence="18 19">
    <name type="scientific">Haloarcula limicola</name>
    <dbReference type="NCBI Taxonomy" id="1429915"/>
    <lineage>
        <taxon>Archaea</taxon>
        <taxon>Methanobacteriati</taxon>
        <taxon>Methanobacteriota</taxon>
        <taxon>Stenosarchaea group</taxon>
        <taxon>Halobacteria</taxon>
        <taxon>Halobacteriales</taxon>
        <taxon>Haloarculaceae</taxon>
        <taxon>Haloarcula</taxon>
    </lineage>
</organism>
<evidence type="ECO:0000256" key="15">
    <source>
        <dbReference type="SAM" id="Phobius"/>
    </source>
</evidence>
<dbReference type="NCBIfam" id="TIGR02866">
    <property type="entry name" value="CoxB"/>
    <property type="match status" value="1"/>
</dbReference>
<sequence>MTRRRVGLAALFGAALLALAVEPVAAQPSASTTVEQIWDLNMNLLYVAIPITVLVEGILIYTVWRFRKQDEPLPTMENRRLEITWTVATAIILLFVGVASYQVLANPYVTAEAQGANIQQENPEHIEIQAYRYGWSFYHNGSSFSNEAQATSTGTLRLPVDRNVKLRVTSRDWLHAFHVPSLGLKADAFPGQYNRLTTKPTETGTYQLYCAEYCGSGHSQMLGEVVVMPQDEYDQWVQQQAQSSQSGNQTSQSGNQTSQSGNQTTGTPQGTQTAEGNETGTPQGTQTETPQGTQSGQATQTAQPTQSGEATQTPQTTGTAQATQTAN</sequence>
<evidence type="ECO:0000256" key="4">
    <source>
        <dbReference type="ARBA" id="ARBA00022448"/>
    </source>
</evidence>
<evidence type="ECO:0000256" key="5">
    <source>
        <dbReference type="ARBA" id="ARBA00022660"/>
    </source>
</evidence>
<gene>
    <name evidence="18" type="primary">coxB</name>
    <name evidence="18" type="ORF">KTS45_03855</name>
</gene>
<evidence type="ECO:0000256" key="3">
    <source>
        <dbReference type="ARBA" id="ARBA00012949"/>
    </source>
</evidence>
<keyword evidence="5" id="KW-0679">Respiratory chain</keyword>
<dbReference type="GO" id="GO:0016491">
    <property type="term" value="F:oxidoreductase activity"/>
    <property type="evidence" value="ECO:0007669"/>
    <property type="project" value="InterPro"/>
</dbReference>